<feature type="transmembrane region" description="Helical" evidence="1">
    <location>
        <begin position="38"/>
        <end position="57"/>
    </location>
</feature>
<comment type="caution">
    <text evidence="2">The sequence shown here is derived from an EMBL/GenBank/DDBJ whole genome shotgun (WGS) entry which is preliminary data.</text>
</comment>
<evidence type="ECO:0000313" key="2">
    <source>
        <dbReference type="EMBL" id="MEN2768479.1"/>
    </source>
</evidence>
<reference evidence="2 3" key="1">
    <citation type="submission" date="2024-05" db="EMBL/GenBank/DDBJ databases">
        <authorList>
            <person name="Haq I."/>
            <person name="Ullah Z."/>
            <person name="Ahmad R."/>
            <person name="Li M."/>
            <person name="Tong Y."/>
        </authorList>
    </citation>
    <scope>NUCLEOTIDE SEQUENCE [LARGE SCALE GENOMIC DNA]</scope>
    <source>
        <strain evidence="2 3">16A2E</strain>
    </source>
</reference>
<feature type="transmembrane region" description="Helical" evidence="1">
    <location>
        <begin position="96"/>
        <end position="117"/>
    </location>
</feature>
<dbReference type="EMBL" id="JBDIML010000005">
    <property type="protein sequence ID" value="MEN2768479.1"/>
    <property type="molecule type" value="Genomic_DNA"/>
</dbReference>
<evidence type="ECO:0000313" key="3">
    <source>
        <dbReference type="Proteomes" id="UP001444625"/>
    </source>
</evidence>
<proteinExistence type="predicted"/>
<organism evidence="2 3">
    <name type="scientific">Ornithinibacillus xuwenensis</name>
    <dbReference type="NCBI Taxonomy" id="3144668"/>
    <lineage>
        <taxon>Bacteria</taxon>
        <taxon>Bacillati</taxon>
        <taxon>Bacillota</taxon>
        <taxon>Bacilli</taxon>
        <taxon>Bacillales</taxon>
        <taxon>Bacillaceae</taxon>
        <taxon>Ornithinibacillus</taxon>
    </lineage>
</organism>
<protein>
    <submittedName>
        <fullName evidence="2">CBO0543 family protein</fullName>
    </submittedName>
</protein>
<feature type="transmembrane region" description="Helical" evidence="1">
    <location>
        <begin position="69"/>
        <end position="90"/>
    </location>
</feature>
<keyword evidence="1" id="KW-0812">Transmembrane</keyword>
<evidence type="ECO:0000256" key="1">
    <source>
        <dbReference type="SAM" id="Phobius"/>
    </source>
</evidence>
<gene>
    <name evidence="2" type="ORF">ABC228_14950</name>
</gene>
<keyword evidence="3" id="KW-1185">Reference proteome</keyword>
<accession>A0ABU9XJM1</accession>
<dbReference type="RefSeq" id="WP_345825962.1">
    <property type="nucleotide sequence ID" value="NZ_JBDIML010000005.1"/>
</dbReference>
<feature type="transmembrane region" description="Helical" evidence="1">
    <location>
        <begin position="129"/>
        <end position="152"/>
    </location>
</feature>
<feature type="transmembrane region" description="Helical" evidence="1">
    <location>
        <begin position="158"/>
        <end position="178"/>
    </location>
</feature>
<keyword evidence="1" id="KW-1133">Transmembrane helix</keyword>
<name>A0ABU9XJM1_9BACI</name>
<sequence>MAVYFLVGNSEWQDIIQLRRQIRDMLIDYWHTYSLFSINWWLLLTSTIIFFIIWVIILDKRRIIEIASFGLIIGTTTFIMDIIGNSLVLWSYPDRIIPMITPILEIHHAQLPIIYMIVYQYFSTWKSFFIALSTTSFVFSFMLEPLTMWLGIYEIYHWKYIYSFPIYILIGCVFRLILLKVKQIEKAE</sequence>
<keyword evidence="1" id="KW-0472">Membrane</keyword>
<dbReference type="NCBIfam" id="NF041644">
    <property type="entry name" value="CBO0543_fam"/>
    <property type="match status" value="1"/>
</dbReference>
<dbReference type="Proteomes" id="UP001444625">
    <property type="component" value="Unassembled WGS sequence"/>
</dbReference>
<dbReference type="InterPro" id="IPR048147">
    <property type="entry name" value="CBO0543-like"/>
</dbReference>